<dbReference type="PATRIC" id="fig|1157951.4.peg.2630"/>
<evidence type="ECO:0000256" key="2">
    <source>
        <dbReference type="ARBA" id="ARBA00022578"/>
    </source>
</evidence>
<proteinExistence type="inferred from homology"/>
<dbReference type="KEGG" id="psi:S70_13060"/>
<name>A0A140NMX1_PROSM</name>
<evidence type="ECO:0000313" key="6">
    <source>
        <dbReference type="EMBL" id="AFH94455.1"/>
    </source>
</evidence>
<dbReference type="Gene3D" id="1.10.10.60">
    <property type="entry name" value="Homeodomain-like"/>
    <property type="match status" value="1"/>
</dbReference>
<protein>
    <submittedName>
        <fullName evidence="6">Integrase catalytic region</fullName>
    </submittedName>
</protein>
<reference evidence="7" key="2">
    <citation type="submission" date="2012-04" db="EMBL/GenBank/DDBJ databases">
        <title>Complete genome sequence of Providencia stuartii clinical isolate MRSN 2154.</title>
        <authorList>
            <person name="Clifford R.J."/>
            <person name="Hang J."/>
            <person name="Riley M.C."/>
            <person name="Onmus-Leone F."/>
            <person name="Kuschner R.A."/>
            <person name="Lesho E.P."/>
            <person name="Waterman P.E."/>
        </authorList>
    </citation>
    <scope>NUCLEOTIDE SEQUENCE [LARGE SCALE GENOMIC DNA]</scope>
    <source>
        <strain evidence="7">MRSN 2154</strain>
    </source>
</reference>
<evidence type="ECO:0000256" key="4">
    <source>
        <dbReference type="ARBA" id="ARBA00023172"/>
    </source>
</evidence>
<keyword evidence="4" id="KW-0233">DNA recombination</keyword>
<feature type="domain" description="HTH IS21-type" evidence="5">
    <location>
        <begin position="5"/>
        <end position="68"/>
    </location>
</feature>
<dbReference type="AlphaFoldDB" id="A0A140NMX1"/>
<dbReference type="GO" id="GO:0032196">
    <property type="term" value="P:transposition"/>
    <property type="evidence" value="ECO:0007669"/>
    <property type="project" value="UniProtKB-KW"/>
</dbReference>
<dbReference type="PANTHER" id="PTHR35004:SF6">
    <property type="entry name" value="TRANSPOSASE"/>
    <property type="match status" value="1"/>
</dbReference>
<dbReference type="Pfam" id="PF02796">
    <property type="entry name" value="HTH_7"/>
    <property type="match status" value="1"/>
</dbReference>
<reference evidence="6 7" key="1">
    <citation type="journal article" date="2012" name="J. Bacteriol.">
        <title>Complete Genome Sequence of Providencia stuartii Clinical Isolate MRSN 2154.</title>
        <authorList>
            <person name="Clifford R.J."/>
            <person name="Hang J."/>
            <person name="Riley M.C."/>
            <person name="Onmus-Leone F."/>
            <person name="Kuschner R.A."/>
            <person name="Lesho E.P."/>
            <person name="Waterman P.E."/>
        </authorList>
    </citation>
    <scope>NUCLEOTIDE SEQUENCE [LARGE SCALE GENOMIC DNA]</scope>
    <source>
        <strain evidence="6 7">MRSN 2154</strain>
    </source>
</reference>
<evidence type="ECO:0000256" key="1">
    <source>
        <dbReference type="ARBA" id="ARBA00009277"/>
    </source>
</evidence>
<dbReference type="EMBL" id="CP003488">
    <property type="protein sequence ID" value="AFH94455.1"/>
    <property type="molecule type" value="Genomic_DNA"/>
</dbReference>
<keyword evidence="3" id="KW-0238">DNA-binding</keyword>
<evidence type="ECO:0000259" key="5">
    <source>
        <dbReference type="PROSITE" id="PS50531"/>
    </source>
</evidence>
<dbReference type="GO" id="GO:0003677">
    <property type="term" value="F:DNA binding"/>
    <property type="evidence" value="ECO:0007669"/>
    <property type="project" value="UniProtKB-KW"/>
</dbReference>
<evidence type="ECO:0000313" key="7">
    <source>
        <dbReference type="Proteomes" id="UP000005012"/>
    </source>
</evidence>
<keyword evidence="2" id="KW-0815">Transposition</keyword>
<sequence>MLTQEWIVTIKVLKQQGKSIKRIARETGLARNTVKKYLQRTDTKPVYQRKAPRASKLDPFKDYIQSRIDTAHPDWIPASVLYEELLALGYQGKRRILSGYLAL</sequence>
<dbReference type="PROSITE" id="PS50531">
    <property type="entry name" value="HTH_IS21"/>
    <property type="match status" value="1"/>
</dbReference>
<dbReference type="InterPro" id="IPR017894">
    <property type="entry name" value="HTH_IS21_transposase_type"/>
</dbReference>
<dbReference type="HOGENOM" id="CLU_020626_7_1_6"/>
<gene>
    <name evidence="6" type="ordered locus">S70_13060</name>
</gene>
<dbReference type="Proteomes" id="UP000005012">
    <property type="component" value="Chromosome"/>
</dbReference>
<accession>A0A140NMX1</accession>
<evidence type="ECO:0000256" key="3">
    <source>
        <dbReference type="ARBA" id="ARBA00023125"/>
    </source>
</evidence>
<dbReference type="GO" id="GO:0000150">
    <property type="term" value="F:DNA strand exchange activity"/>
    <property type="evidence" value="ECO:0007669"/>
    <property type="project" value="InterPro"/>
</dbReference>
<dbReference type="InterPro" id="IPR006120">
    <property type="entry name" value="Resolvase_HTH_dom"/>
</dbReference>
<organism evidence="6 7">
    <name type="scientific">Providencia stuartii (strain MRSN 2154)</name>
    <dbReference type="NCBI Taxonomy" id="1157951"/>
    <lineage>
        <taxon>Bacteria</taxon>
        <taxon>Pseudomonadati</taxon>
        <taxon>Pseudomonadota</taxon>
        <taxon>Gammaproteobacteria</taxon>
        <taxon>Enterobacterales</taxon>
        <taxon>Morganellaceae</taxon>
        <taxon>Providencia</taxon>
    </lineage>
</organism>
<dbReference type="PANTHER" id="PTHR35004">
    <property type="entry name" value="TRANSPOSASE RV3428C-RELATED"/>
    <property type="match status" value="1"/>
</dbReference>
<comment type="similarity">
    <text evidence="1">Belongs to the transposase IS21/IS408/IS1162 family.</text>
</comment>